<dbReference type="SUPFAM" id="SSF159275">
    <property type="entry name" value="PA1994-like"/>
    <property type="match status" value="1"/>
</dbReference>
<gene>
    <name evidence="1" type="ORF">HH308_21705</name>
</gene>
<accession>A0A848KYM3</accession>
<dbReference type="Proteomes" id="UP000550729">
    <property type="component" value="Unassembled WGS sequence"/>
</dbReference>
<dbReference type="InterPro" id="IPR009467">
    <property type="entry name" value="Glycolipid-bd_prot_put"/>
</dbReference>
<sequence>MWPASSDLSDDFCPPSSVAYRRGVSSLESADNPGTDDFKSMITWRRLTNSRLEQVRLHVSGIRIKAYGRIISAEPEQEPYSASYELITNDIGVTKRLSIHLVRAGGESQVAISRDGENNWLVQTAEGTVHSDFNGAQDIDIAMSPMFKSLPIRRLGLHRDAAGEQSIPVVYVYLPETRVEGATMTYNAGADAIDITTPIASTAVTVDDNGFVLDYAGISTRI</sequence>
<organism evidence="1 2">
    <name type="scientific">Gordonia asplenii</name>
    <dbReference type="NCBI Taxonomy" id="2725283"/>
    <lineage>
        <taxon>Bacteria</taxon>
        <taxon>Bacillati</taxon>
        <taxon>Actinomycetota</taxon>
        <taxon>Actinomycetes</taxon>
        <taxon>Mycobacteriales</taxon>
        <taxon>Gordoniaceae</taxon>
        <taxon>Gordonia</taxon>
    </lineage>
</organism>
<name>A0A848KYM3_9ACTN</name>
<protein>
    <submittedName>
        <fullName evidence="1">Putative glycolipid-binding domain-containing protein</fullName>
    </submittedName>
</protein>
<dbReference type="EMBL" id="JABBNB010000027">
    <property type="protein sequence ID" value="NMO03834.1"/>
    <property type="molecule type" value="Genomic_DNA"/>
</dbReference>
<evidence type="ECO:0000313" key="1">
    <source>
        <dbReference type="EMBL" id="NMO03834.1"/>
    </source>
</evidence>
<proteinExistence type="predicted"/>
<comment type="caution">
    <text evidence="1">The sequence shown here is derived from an EMBL/GenBank/DDBJ whole genome shotgun (WGS) entry which is preliminary data.</text>
</comment>
<keyword evidence="2" id="KW-1185">Reference proteome</keyword>
<evidence type="ECO:0000313" key="2">
    <source>
        <dbReference type="Proteomes" id="UP000550729"/>
    </source>
</evidence>
<dbReference type="AlphaFoldDB" id="A0A848KYM3"/>
<reference evidence="1 2" key="1">
    <citation type="submission" date="2020-04" db="EMBL/GenBank/DDBJ databases">
        <title>Gordonia sp. nov. TBRC 11910.</title>
        <authorList>
            <person name="Suriyachadkun C."/>
        </authorList>
    </citation>
    <scope>NUCLEOTIDE SEQUENCE [LARGE SCALE GENOMIC DNA]</scope>
    <source>
        <strain evidence="1 2">TBRC 11910</strain>
    </source>
</reference>
<dbReference type="Pfam" id="PF06475">
    <property type="entry name" value="Glycolipid_bind"/>
    <property type="match status" value="1"/>
</dbReference>